<evidence type="ECO:0008006" key="3">
    <source>
        <dbReference type="Google" id="ProtNLM"/>
    </source>
</evidence>
<name>A0ABN6I9Y3_9HELI</name>
<dbReference type="EMBL" id="AP024819">
    <property type="protein sequence ID" value="BCZ19489.1"/>
    <property type="molecule type" value="Genomic_DNA"/>
</dbReference>
<evidence type="ECO:0000313" key="1">
    <source>
        <dbReference type="EMBL" id="BCZ19489.1"/>
    </source>
</evidence>
<accession>A0ABN6I9Y3</accession>
<reference evidence="1 2" key="1">
    <citation type="submission" date="2021-07" db="EMBL/GenBank/DDBJ databases">
        <title>Novel Helicobacter sp. Isolated from a cat.</title>
        <authorList>
            <person name="Rimbara E."/>
            <person name="Suzuki M."/>
        </authorList>
    </citation>
    <scope>NUCLEOTIDE SEQUENCE [LARGE SCALE GENOMIC DNA]</scope>
    <source>
        <strain evidence="2">NHP19-012</strain>
    </source>
</reference>
<gene>
    <name evidence="1" type="ORF">NHP190012_11310</name>
</gene>
<proteinExistence type="predicted"/>
<protein>
    <recommendedName>
        <fullName evidence="3">Addiction module antidote protein</fullName>
    </recommendedName>
</protein>
<dbReference type="RefSeq" id="WP_221271278.1">
    <property type="nucleotide sequence ID" value="NZ_AP024819.1"/>
</dbReference>
<sequence>MEVTFSPFSVVEFLNSDEKRLSYLNAVLEDGDLVELQDALEVIAKSKGVELPKGDSLLELVKYLGFNLQAQAKH</sequence>
<evidence type="ECO:0000313" key="2">
    <source>
        <dbReference type="Proteomes" id="UP000826146"/>
    </source>
</evidence>
<dbReference type="Pfam" id="PF21716">
    <property type="entry name" value="dnstrm_HI1420"/>
    <property type="match status" value="1"/>
</dbReference>
<keyword evidence="2" id="KW-1185">Reference proteome</keyword>
<organism evidence="1 2">
    <name type="scientific">Helicobacter gastrofelis</name>
    <dbReference type="NCBI Taxonomy" id="2849642"/>
    <lineage>
        <taxon>Bacteria</taxon>
        <taxon>Pseudomonadati</taxon>
        <taxon>Campylobacterota</taxon>
        <taxon>Epsilonproteobacteria</taxon>
        <taxon>Campylobacterales</taxon>
        <taxon>Helicobacteraceae</taxon>
        <taxon>Helicobacter</taxon>
    </lineage>
</organism>
<dbReference type="Proteomes" id="UP000826146">
    <property type="component" value="Chromosome"/>
</dbReference>
<dbReference type="InterPro" id="IPR014057">
    <property type="entry name" value="HI1420"/>
</dbReference>